<feature type="transmembrane region" description="Helical" evidence="7">
    <location>
        <begin position="245"/>
        <end position="270"/>
    </location>
</feature>
<keyword evidence="9" id="KW-0675">Receptor</keyword>
<feature type="region of interest" description="Disordered" evidence="6">
    <location>
        <begin position="283"/>
        <end position="332"/>
    </location>
</feature>
<evidence type="ECO:0000256" key="7">
    <source>
        <dbReference type="SAM" id="Phobius"/>
    </source>
</evidence>
<keyword evidence="4 7" id="KW-1133">Transmembrane helix</keyword>
<comment type="subcellular location">
    <subcellularLocation>
        <location evidence="1">Membrane</location>
        <topology evidence="1">Multi-pass membrane protein</topology>
    </subcellularLocation>
</comment>
<evidence type="ECO:0000259" key="8">
    <source>
        <dbReference type="PROSITE" id="PS50262"/>
    </source>
</evidence>
<dbReference type="PRINTS" id="PR02001">
    <property type="entry name" value="GCR1CAMPR"/>
</dbReference>
<feature type="domain" description="G-protein coupled receptors family 1 profile" evidence="8">
    <location>
        <begin position="19"/>
        <end position="268"/>
    </location>
</feature>
<feature type="transmembrane region" description="Helical" evidence="7">
    <location>
        <begin position="12"/>
        <end position="34"/>
    </location>
</feature>
<sequence>MDERETEALMGTVAIGSMISIVSVLFLVTSAFLLGKWRKSYWRVILCLAFSDLTVSCSFVAGALPVFLWLEPLSEVPCNIQGALVQFGGSGTVYYALVIAFVLYMQVVRGTKITRRMEVAIHLIWLPPTFLLALLPLDNPGGIHYDNSVGWCWIAENPKYARFIWYYMWVWFVIAAIIGLYYAIFSHMRRGAQQVKFARLTEIASGSVYSQQAKSSQRLLLYPLAFIIFWIPATTNRILEATGHSVFAVTYLECFFVPLQGITNTLIYLFTSQAHKDIYRGMRRQPRHGDLATEGRDSPGLGRGVRASPPTWGEEKQPLMSSPHSINNPTLN</sequence>
<dbReference type="EMBL" id="KB008025">
    <property type="protein sequence ID" value="ELR15699.1"/>
    <property type="molecule type" value="Genomic_DNA"/>
</dbReference>
<dbReference type="InterPro" id="IPR000276">
    <property type="entry name" value="GPCR_Rhodpsn"/>
</dbReference>
<evidence type="ECO:0000256" key="3">
    <source>
        <dbReference type="ARBA" id="ARBA00022692"/>
    </source>
</evidence>
<evidence type="ECO:0000313" key="10">
    <source>
        <dbReference type="Proteomes" id="UP000011083"/>
    </source>
</evidence>
<dbReference type="SUPFAM" id="SSF81321">
    <property type="entry name" value="Family A G protein-coupled receptor-like"/>
    <property type="match status" value="1"/>
</dbReference>
<protein>
    <submittedName>
        <fullName evidence="9">Slime mold cyclic amp receptor protein</fullName>
    </submittedName>
</protein>
<gene>
    <name evidence="9" type="ORF">ACA1_378170</name>
</gene>
<evidence type="ECO:0000313" key="9">
    <source>
        <dbReference type="EMBL" id="ELR15699.1"/>
    </source>
</evidence>
<evidence type="ECO:0000256" key="2">
    <source>
        <dbReference type="ARBA" id="ARBA00008360"/>
    </source>
</evidence>
<feature type="transmembrane region" description="Helical" evidence="7">
    <location>
        <begin position="164"/>
        <end position="184"/>
    </location>
</feature>
<reference evidence="9 10" key="1">
    <citation type="journal article" date="2013" name="Genome Biol.">
        <title>Genome of Acanthamoeba castellanii highlights extensive lateral gene transfer and early evolution of tyrosine kinase signaling.</title>
        <authorList>
            <person name="Clarke M."/>
            <person name="Lohan A.J."/>
            <person name="Liu B."/>
            <person name="Lagkouvardos I."/>
            <person name="Roy S."/>
            <person name="Zafar N."/>
            <person name="Bertelli C."/>
            <person name="Schilde C."/>
            <person name="Kianianmomeni A."/>
            <person name="Burglin T.R."/>
            <person name="Frech C."/>
            <person name="Turcotte B."/>
            <person name="Kopec K.O."/>
            <person name="Synnott J.M."/>
            <person name="Choo C."/>
            <person name="Paponov I."/>
            <person name="Finkler A."/>
            <person name="Soon Heng Tan C."/>
            <person name="Hutchins A.P."/>
            <person name="Weinmeier T."/>
            <person name="Rattei T."/>
            <person name="Chu J.S."/>
            <person name="Gimenez G."/>
            <person name="Irimia M."/>
            <person name="Rigden D.J."/>
            <person name="Fitzpatrick D.A."/>
            <person name="Lorenzo-Morales J."/>
            <person name="Bateman A."/>
            <person name="Chiu C.H."/>
            <person name="Tang P."/>
            <person name="Hegemann P."/>
            <person name="Fromm H."/>
            <person name="Raoult D."/>
            <person name="Greub G."/>
            <person name="Miranda-Saavedra D."/>
            <person name="Chen N."/>
            <person name="Nash P."/>
            <person name="Ginger M.L."/>
            <person name="Horn M."/>
            <person name="Schaap P."/>
            <person name="Caler L."/>
            <person name="Loftus B."/>
        </authorList>
    </citation>
    <scope>NUCLEOTIDE SEQUENCE [LARGE SCALE GENOMIC DNA]</scope>
    <source>
        <strain evidence="9 10">Neff</strain>
    </source>
</reference>
<dbReference type="GO" id="GO:0004930">
    <property type="term" value="F:G protein-coupled receptor activity"/>
    <property type="evidence" value="ECO:0007669"/>
    <property type="project" value="InterPro"/>
</dbReference>
<dbReference type="RefSeq" id="XP_004337712.1">
    <property type="nucleotide sequence ID" value="XM_004337664.1"/>
</dbReference>
<dbReference type="GO" id="GO:0005886">
    <property type="term" value="C:plasma membrane"/>
    <property type="evidence" value="ECO:0007669"/>
    <property type="project" value="TreeGrafter"/>
</dbReference>
<dbReference type="PANTHER" id="PTHR23112:SF0">
    <property type="entry name" value="TRANSMEMBRANE PROTEIN 116"/>
    <property type="match status" value="1"/>
</dbReference>
<dbReference type="GeneID" id="14916339"/>
<feature type="compositionally biased region" description="Basic and acidic residues" evidence="6">
    <location>
        <begin position="287"/>
        <end position="297"/>
    </location>
</feature>
<feature type="transmembrane region" description="Helical" evidence="7">
    <location>
        <begin position="84"/>
        <end position="107"/>
    </location>
</feature>
<feature type="transmembrane region" description="Helical" evidence="7">
    <location>
        <begin position="41"/>
        <end position="64"/>
    </location>
</feature>
<feature type="compositionally biased region" description="Polar residues" evidence="6">
    <location>
        <begin position="319"/>
        <end position="332"/>
    </location>
</feature>
<name>L8GRC2_ACACF</name>
<evidence type="ECO:0000256" key="4">
    <source>
        <dbReference type="ARBA" id="ARBA00022989"/>
    </source>
</evidence>
<dbReference type="VEuPathDB" id="AmoebaDB:ACA1_378170"/>
<dbReference type="Proteomes" id="UP000011083">
    <property type="component" value="Unassembled WGS sequence"/>
</dbReference>
<dbReference type="AlphaFoldDB" id="L8GRC2"/>
<dbReference type="InterPro" id="IPR022343">
    <property type="entry name" value="GCR1-cAMP_receptor"/>
</dbReference>
<dbReference type="OrthoDB" id="17520at2759"/>
<proteinExistence type="inferred from homology"/>
<accession>L8GRC2</accession>
<dbReference type="PROSITE" id="PS50262">
    <property type="entry name" value="G_PROTEIN_RECEP_F1_2"/>
    <property type="match status" value="1"/>
</dbReference>
<evidence type="ECO:0000256" key="6">
    <source>
        <dbReference type="SAM" id="MobiDB-lite"/>
    </source>
</evidence>
<dbReference type="OMA" id="WIPFAND"/>
<keyword evidence="5 7" id="KW-0472">Membrane</keyword>
<evidence type="ECO:0000256" key="1">
    <source>
        <dbReference type="ARBA" id="ARBA00004141"/>
    </source>
</evidence>
<dbReference type="InterPro" id="IPR017452">
    <property type="entry name" value="GPCR_Rhodpsn_7TM"/>
</dbReference>
<comment type="similarity">
    <text evidence="2">Belongs to the G-protein coupled receptor 5 family.</text>
</comment>
<dbReference type="PANTHER" id="PTHR23112">
    <property type="entry name" value="G PROTEIN-COUPLED RECEPTOR 157-RELATED"/>
    <property type="match status" value="1"/>
</dbReference>
<dbReference type="Gene3D" id="1.20.1070.10">
    <property type="entry name" value="Rhodopsin 7-helix transmembrane proteins"/>
    <property type="match status" value="1"/>
</dbReference>
<dbReference type="GO" id="GO:0007189">
    <property type="term" value="P:adenylate cyclase-activating G protein-coupled receptor signaling pathway"/>
    <property type="evidence" value="ECO:0007669"/>
    <property type="project" value="TreeGrafter"/>
</dbReference>
<dbReference type="Pfam" id="PF00001">
    <property type="entry name" value="7tm_1"/>
    <property type="match status" value="1"/>
</dbReference>
<feature type="transmembrane region" description="Helical" evidence="7">
    <location>
        <begin position="119"/>
        <end position="137"/>
    </location>
</feature>
<keyword evidence="3 7" id="KW-0812">Transmembrane</keyword>
<keyword evidence="10" id="KW-1185">Reference proteome</keyword>
<dbReference type="KEGG" id="acan:ACA1_378170"/>
<feature type="transmembrane region" description="Helical" evidence="7">
    <location>
        <begin position="219"/>
        <end position="239"/>
    </location>
</feature>
<evidence type="ECO:0000256" key="5">
    <source>
        <dbReference type="ARBA" id="ARBA00023136"/>
    </source>
</evidence>
<organism evidence="9 10">
    <name type="scientific">Acanthamoeba castellanii (strain ATCC 30010 / Neff)</name>
    <dbReference type="NCBI Taxonomy" id="1257118"/>
    <lineage>
        <taxon>Eukaryota</taxon>
        <taxon>Amoebozoa</taxon>
        <taxon>Discosea</taxon>
        <taxon>Longamoebia</taxon>
        <taxon>Centramoebida</taxon>
        <taxon>Acanthamoebidae</taxon>
        <taxon>Acanthamoeba</taxon>
    </lineage>
</organism>